<feature type="domain" description="Transglycosylase SLT" evidence="2">
    <location>
        <begin position="38"/>
        <end position="144"/>
    </location>
</feature>
<proteinExistence type="inferred from homology"/>
<protein>
    <recommendedName>
        <fullName evidence="2">Transglycosylase SLT domain-containing protein</fullName>
    </recommendedName>
</protein>
<evidence type="ECO:0000259" key="2">
    <source>
        <dbReference type="Pfam" id="PF01464"/>
    </source>
</evidence>
<dbReference type="InterPro" id="IPR023346">
    <property type="entry name" value="Lysozyme-like_dom_sf"/>
</dbReference>
<name>A0A7M3MHI0_9BACT</name>
<dbReference type="PROSITE" id="PS00922">
    <property type="entry name" value="TRANSGLYCOSYLASE"/>
    <property type="match status" value="1"/>
</dbReference>
<comment type="similarity">
    <text evidence="1">Belongs to the transglycosylase Slt family.</text>
</comment>
<reference evidence="3 4" key="1">
    <citation type="submission" date="2018-06" db="EMBL/GenBank/DDBJ databases">
        <title>Complete genome of Desulfovibrio indonesiensis P37SLT.</title>
        <authorList>
            <person name="Crispim J.S."/>
            <person name="Vidigal P.M.P."/>
            <person name="Silva L.C.F."/>
            <person name="Laguardia C.N."/>
            <person name="Araujo L.C."/>
            <person name="Dias R.S."/>
            <person name="Sousa M.P."/>
            <person name="Paula S.O."/>
            <person name="Silva C."/>
        </authorList>
    </citation>
    <scope>NUCLEOTIDE SEQUENCE [LARGE SCALE GENOMIC DNA]</scope>
    <source>
        <strain evidence="3 4">P37SLT</strain>
    </source>
</reference>
<dbReference type="GO" id="GO:0000270">
    <property type="term" value="P:peptidoglycan metabolic process"/>
    <property type="evidence" value="ECO:0007669"/>
    <property type="project" value="InterPro"/>
</dbReference>
<dbReference type="AlphaFoldDB" id="A0A7M3MHI0"/>
<accession>A0A7M3MHI0</accession>
<dbReference type="SUPFAM" id="SSF53955">
    <property type="entry name" value="Lysozyme-like"/>
    <property type="match status" value="1"/>
</dbReference>
<dbReference type="GO" id="GO:0008933">
    <property type="term" value="F:peptidoglycan lytic transglycosylase activity"/>
    <property type="evidence" value="ECO:0007669"/>
    <property type="project" value="InterPro"/>
</dbReference>
<dbReference type="CDD" id="cd00254">
    <property type="entry name" value="LT-like"/>
    <property type="match status" value="1"/>
</dbReference>
<dbReference type="Gene3D" id="1.10.530.10">
    <property type="match status" value="1"/>
</dbReference>
<dbReference type="PANTHER" id="PTHR37423:SF2">
    <property type="entry name" value="MEMBRANE-BOUND LYTIC MUREIN TRANSGLYCOSYLASE C"/>
    <property type="match status" value="1"/>
</dbReference>
<dbReference type="EMBL" id="QMIE01000003">
    <property type="protein sequence ID" value="TVM18956.1"/>
    <property type="molecule type" value="Genomic_DNA"/>
</dbReference>
<evidence type="ECO:0000313" key="3">
    <source>
        <dbReference type="EMBL" id="TVM18956.1"/>
    </source>
</evidence>
<sequence>MACRRLASRWPYAWPKTTASLSPRHGALPSSESLRDIINATCTKYGMEEALIMAVVRAESNFNPRAVSPKGARGLMQLMPATARELGVTNSLDPAENIDGGVRYLKWLLGVFDNDTELALAAYNAGPTKVRRYKGIPPYRETKTYVKRVLRFYEHYAAG</sequence>
<dbReference type="PANTHER" id="PTHR37423">
    <property type="entry name" value="SOLUBLE LYTIC MUREIN TRANSGLYCOSYLASE-RELATED"/>
    <property type="match status" value="1"/>
</dbReference>
<dbReference type="Pfam" id="PF01464">
    <property type="entry name" value="SLT"/>
    <property type="match status" value="1"/>
</dbReference>
<dbReference type="InterPro" id="IPR008258">
    <property type="entry name" value="Transglycosylase_SLT_dom_1"/>
</dbReference>
<evidence type="ECO:0000313" key="4">
    <source>
        <dbReference type="Proteomes" id="UP000448292"/>
    </source>
</evidence>
<dbReference type="OrthoDB" id="9781970at2"/>
<dbReference type="Proteomes" id="UP000448292">
    <property type="component" value="Unassembled WGS sequence"/>
</dbReference>
<keyword evidence="4" id="KW-1185">Reference proteome</keyword>
<dbReference type="InterPro" id="IPR000189">
    <property type="entry name" value="Transglyc_AS"/>
</dbReference>
<evidence type="ECO:0000256" key="1">
    <source>
        <dbReference type="ARBA" id="ARBA00007734"/>
    </source>
</evidence>
<dbReference type="GO" id="GO:0016020">
    <property type="term" value="C:membrane"/>
    <property type="evidence" value="ECO:0007669"/>
    <property type="project" value="InterPro"/>
</dbReference>
<comment type="caution">
    <text evidence="3">The sequence shown here is derived from an EMBL/GenBank/DDBJ whole genome shotgun (WGS) entry which is preliminary data.</text>
</comment>
<organism evidence="3 4">
    <name type="scientific">Oceanidesulfovibrio indonesiensis</name>
    <dbReference type="NCBI Taxonomy" id="54767"/>
    <lineage>
        <taxon>Bacteria</taxon>
        <taxon>Pseudomonadati</taxon>
        <taxon>Thermodesulfobacteriota</taxon>
        <taxon>Desulfovibrionia</taxon>
        <taxon>Desulfovibrionales</taxon>
        <taxon>Desulfovibrionaceae</taxon>
        <taxon>Oceanidesulfovibrio</taxon>
    </lineage>
</organism>
<gene>
    <name evidence="3" type="ORF">DPQ33_04930</name>
</gene>